<dbReference type="GO" id="GO:0030170">
    <property type="term" value="F:pyridoxal phosphate binding"/>
    <property type="evidence" value="ECO:0007669"/>
    <property type="project" value="UniProtKB-UniRule"/>
</dbReference>
<sequence>MNTAHIYNQIQSVLEQISNAALAAGRRPEDVDLELAIKTRTTEECEAAARALLDLGRPVLMGQNRVQEAEVTTPFLRGLDLANLTTTMIGPLQTNKINKALRVVDQIETIDSVKLAEAINKRVKDRRLDVMIQVNTSGEASKSGADPREAIEVAKGVAGLDNLHVIGFMTIGAHTPDEVAIRKSFSDLREIRDQALTLPGLEDARELSMGMTSDFALAIAEGATRVRMGSAIFGARK</sequence>
<evidence type="ECO:0000256" key="4">
    <source>
        <dbReference type="RuleBase" id="RU004514"/>
    </source>
</evidence>
<keyword evidence="1 2" id="KW-0663">Pyridoxal phosphate</keyword>
<protein>
    <recommendedName>
        <fullName evidence="2">Pyridoxal phosphate homeostasis protein</fullName>
        <shortName evidence="2">PLP homeostasis protein</shortName>
    </recommendedName>
</protein>
<dbReference type="SUPFAM" id="SSF51419">
    <property type="entry name" value="PLP-binding barrel"/>
    <property type="match status" value="1"/>
</dbReference>
<gene>
    <name evidence="6" type="ORF">HMPREF9238_01639</name>
</gene>
<dbReference type="PIRSF" id="PIRSF004848">
    <property type="entry name" value="YBL036c_PLPDEIII"/>
    <property type="match status" value="1"/>
</dbReference>
<comment type="caution">
    <text evidence="6">The sequence shown here is derived from an EMBL/GenBank/DDBJ whole genome shotgun (WGS) entry which is preliminary data.</text>
</comment>
<dbReference type="EMBL" id="AGWN01000005">
    <property type="protein sequence ID" value="EPD29327.1"/>
    <property type="molecule type" value="Genomic_DNA"/>
</dbReference>
<dbReference type="InterPro" id="IPR011078">
    <property type="entry name" value="PyrdxlP_homeostasis"/>
</dbReference>
<dbReference type="Pfam" id="PF01168">
    <property type="entry name" value="Ala_racemase_N"/>
    <property type="match status" value="1"/>
</dbReference>
<evidence type="ECO:0000313" key="6">
    <source>
        <dbReference type="EMBL" id="EPD29327.1"/>
    </source>
</evidence>
<feature type="modified residue" description="N6-(pyridoxal phosphate)lysine" evidence="2 3">
    <location>
        <position position="38"/>
    </location>
</feature>
<dbReference type="PANTHER" id="PTHR10146">
    <property type="entry name" value="PROLINE SYNTHETASE CO-TRANSCRIBED BACTERIAL HOMOLOG PROTEIN"/>
    <property type="match status" value="1"/>
</dbReference>
<dbReference type="Proteomes" id="UP000014387">
    <property type="component" value="Unassembled WGS sequence"/>
</dbReference>
<dbReference type="PANTHER" id="PTHR10146:SF14">
    <property type="entry name" value="PYRIDOXAL PHOSPHATE HOMEOSTASIS PROTEIN"/>
    <property type="match status" value="1"/>
</dbReference>
<feature type="domain" description="Alanine racemase N-terminal" evidence="5">
    <location>
        <begin position="85"/>
        <end position="236"/>
    </location>
</feature>
<comment type="function">
    <text evidence="2">Pyridoxal 5'-phosphate (PLP)-binding protein, which is involved in PLP homeostasis.</text>
</comment>
<evidence type="ECO:0000256" key="2">
    <source>
        <dbReference type="HAMAP-Rule" id="MF_02087"/>
    </source>
</evidence>
<comment type="cofactor">
    <cofactor evidence="3">
        <name>pyridoxal 5'-phosphate</name>
        <dbReference type="ChEBI" id="CHEBI:597326"/>
    </cofactor>
</comment>
<dbReference type="InterPro" id="IPR001608">
    <property type="entry name" value="Ala_racemase_N"/>
</dbReference>
<dbReference type="Gene3D" id="3.20.20.10">
    <property type="entry name" value="Alanine racemase"/>
    <property type="match status" value="1"/>
</dbReference>
<keyword evidence="7" id="KW-1185">Reference proteome</keyword>
<organism evidence="6 7">
    <name type="scientific">Gleimia europaea ACS-120-V-Col10b</name>
    <dbReference type="NCBI Taxonomy" id="883069"/>
    <lineage>
        <taxon>Bacteria</taxon>
        <taxon>Bacillati</taxon>
        <taxon>Actinomycetota</taxon>
        <taxon>Actinomycetes</taxon>
        <taxon>Actinomycetales</taxon>
        <taxon>Actinomycetaceae</taxon>
        <taxon>Gleimia</taxon>
    </lineage>
</organism>
<dbReference type="OrthoDB" id="9804072at2"/>
<evidence type="ECO:0000256" key="1">
    <source>
        <dbReference type="ARBA" id="ARBA00022898"/>
    </source>
</evidence>
<evidence type="ECO:0000259" key="5">
    <source>
        <dbReference type="Pfam" id="PF01168"/>
    </source>
</evidence>
<dbReference type="RefSeq" id="WP_016444960.1">
    <property type="nucleotide sequence ID" value="NZ_KE150268.1"/>
</dbReference>
<reference evidence="6 7" key="1">
    <citation type="submission" date="2013-05" db="EMBL/GenBank/DDBJ databases">
        <title>The Genome Sequence of Actinomyces europaeus ACS-120-V-COL10B.</title>
        <authorList>
            <consortium name="The Broad Institute Genomics Platform"/>
            <person name="Earl A."/>
            <person name="Ward D."/>
            <person name="Feldgarden M."/>
            <person name="Gevers D."/>
            <person name="Saerens B."/>
            <person name="Vaneechoutte M."/>
            <person name="Walker B."/>
            <person name="Young S."/>
            <person name="Zeng Q."/>
            <person name="Gargeya S."/>
            <person name="Fitzgerald M."/>
            <person name="Haas B."/>
            <person name="Abouelleil A."/>
            <person name="Allen A.W."/>
            <person name="Alvarado L."/>
            <person name="Arachchi H.M."/>
            <person name="Berlin A.M."/>
            <person name="Chapman S.B."/>
            <person name="Gainer-Dewar J."/>
            <person name="Goldberg J."/>
            <person name="Griggs A."/>
            <person name="Gujja S."/>
            <person name="Hansen M."/>
            <person name="Howarth C."/>
            <person name="Imamovic A."/>
            <person name="Ireland A."/>
            <person name="Larimer J."/>
            <person name="McCowan C."/>
            <person name="Murphy C."/>
            <person name="Pearson M."/>
            <person name="Poon T.W."/>
            <person name="Priest M."/>
            <person name="Roberts A."/>
            <person name="Saif S."/>
            <person name="Shea T."/>
            <person name="Sisk P."/>
            <person name="Sykes S."/>
            <person name="Wortman J."/>
            <person name="Nusbaum C."/>
            <person name="Birren B."/>
        </authorList>
    </citation>
    <scope>NUCLEOTIDE SEQUENCE [LARGE SCALE GENOMIC DNA]</scope>
    <source>
        <strain evidence="6 7">ACS-120-V-Col10b</strain>
    </source>
</reference>
<dbReference type="NCBIfam" id="TIGR00044">
    <property type="entry name" value="YggS family pyridoxal phosphate-dependent enzyme"/>
    <property type="match status" value="1"/>
</dbReference>
<evidence type="ECO:0000313" key="7">
    <source>
        <dbReference type="Proteomes" id="UP000014387"/>
    </source>
</evidence>
<comment type="similarity">
    <text evidence="2 4">Belongs to the pyridoxal phosphate-binding protein YggS/PROSC family.</text>
</comment>
<dbReference type="CDD" id="cd00635">
    <property type="entry name" value="PLPDE_III_YBL036c_like"/>
    <property type="match status" value="1"/>
</dbReference>
<name>A0A9W5VVL8_9ACTO</name>
<dbReference type="HAMAP" id="MF_02087">
    <property type="entry name" value="PLP_homeostasis"/>
    <property type="match status" value="1"/>
</dbReference>
<dbReference type="InterPro" id="IPR029066">
    <property type="entry name" value="PLP-binding_barrel"/>
</dbReference>
<dbReference type="AlphaFoldDB" id="A0A9W5VVL8"/>
<accession>A0A9W5VVL8</accession>
<proteinExistence type="inferred from homology"/>
<evidence type="ECO:0000256" key="3">
    <source>
        <dbReference type="PIRSR" id="PIRSR004848-1"/>
    </source>
</evidence>